<name>A0A225WB62_9STRA</name>
<organism evidence="1 2">
    <name type="scientific">Phytophthora megakarya</name>
    <dbReference type="NCBI Taxonomy" id="4795"/>
    <lineage>
        <taxon>Eukaryota</taxon>
        <taxon>Sar</taxon>
        <taxon>Stramenopiles</taxon>
        <taxon>Oomycota</taxon>
        <taxon>Peronosporomycetes</taxon>
        <taxon>Peronosporales</taxon>
        <taxon>Peronosporaceae</taxon>
        <taxon>Phytophthora</taxon>
    </lineage>
</organism>
<evidence type="ECO:0000313" key="2">
    <source>
        <dbReference type="Proteomes" id="UP000198211"/>
    </source>
</evidence>
<protein>
    <submittedName>
        <fullName evidence="1">RxLR effector protein</fullName>
    </submittedName>
</protein>
<sequence length="290" mass="34723">MFEAISKWASTMWWLETGKTDDYIKKTLKLDGLTGTALKSAPNYAYYEHFLYTREGYMLENWLKKGYSTKEIWARYKLDDVPLTLLKDKDGFKTYLRYATMEDDKIFKLKKQDKDVEIDESNTASEMIAKVDMWVSLDRPSWYVKAMLDLDRRSYKAFHNSRNYWLYKRFEQANDDRTLATWLANKVPTERIWTTFKIDELSRGNRGYKIYVRYAKMKDDETFNLWFTGNAFERESGNIPSEMNTKVEIWADAKRPNSYVKEVLHLNKFAPKTSPNYKYYEKFVELREPV</sequence>
<comment type="caution">
    <text evidence="1">The sequence shown here is derived from an EMBL/GenBank/DDBJ whole genome shotgun (WGS) entry which is preliminary data.</text>
</comment>
<evidence type="ECO:0000313" key="1">
    <source>
        <dbReference type="EMBL" id="OWZ14468.1"/>
    </source>
</evidence>
<reference evidence="2" key="1">
    <citation type="submission" date="2017-03" db="EMBL/GenBank/DDBJ databases">
        <title>Phytopthora megakarya and P. palmivora, two closely related causual agents of cacao black pod achieved similar genome size and gene model numbers by different mechanisms.</title>
        <authorList>
            <person name="Ali S."/>
            <person name="Shao J."/>
            <person name="Larry D.J."/>
            <person name="Kronmiller B."/>
            <person name="Shen D."/>
            <person name="Strem M.D."/>
            <person name="Melnick R.L."/>
            <person name="Guiltinan M.J."/>
            <person name="Tyler B.M."/>
            <person name="Meinhardt L.W."/>
            <person name="Bailey B.A."/>
        </authorList>
    </citation>
    <scope>NUCLEOTIDE SEQUENCE [LARGE SCALE GENOMIC DNA]</scope>
    <source>
        <strain evidence="2">zdho120</strain>
    </source>
</reference>
<keyword evidence="2" id="KW-1185">Reference proteome</keyword>
<proteinExistence type="predicted"/>
<dbReference type="Proteomes" id="UP000198211">
    <property type="component" value="Unassembled WGS sequence"/>
</dbReference>
<dbReference type="OrthoDB" id="101931at2759"/>
<gene>
    <name evidence="1" type="ORF">PHMEG_00012051</name>
</gene>
<dbReference type="EMBL" id="NBNE01001332">
    <property type="protein sequence ID" value="OWZ14468.1"/>
    <property type="molecule type" value="Genomic_DNA"/>
</dbReference>
<accession>A0A225WB62</accession>
<dbReference type="AlphaFoldDB" id="A0A225WB62"/>